<feature type="compositionally biased region" description="Basic residues" evidence="1">
    <location>
        <begin position="518"/>
        <end position="540"/>
    </location>
</feature>
<evidence type="ECO:0000313" key="3">
    <source>
        <dbReference type="Proteomes" id="UP000683000"/>
    </source>
</evidence>
<evidence type="ECO:0000256" key="1">
    <source>
        <dbReference type="SAM" id="MobiDB-lite"/>
    </source>
</evidence>
<feature type="region of interest" description="Disordered" evidence="1">
    <location>
        <begin position="503"/>
        <end position="540"/>
    </location>
</feature>
<comment type="caution">
    <text evidence="2">The sequence shown here is derived from an EMBL/GenBank/DDBJ whole genome shotgun (WGS) entry which is preliminary data.</text>
</comment>
<gene>
    <name evidence="2" type="ORF">JVT61DRAFT_12865</name>
</gene>
<protein>
    <submittedName>
        <fullName evidence="2">Uncharacterized protein</fullName>
    </submittedName>
</protein>
<keyword evidence="3" id="KW-1185">Reference proteome</keyword>
<dbReference type="EMBL" id="JAGFBS010000006">
    <property type="protein sequence ID" value="KAG6378598.1"/>
    <property type="molecule type" value="Genomic_DNA"/>
</dbReference>
<feature type="region of interest" description="Disordered" evidence="1">
    <location>
        <begin position="56"/>
        <end position="88"/>
    </location>
</feature>
<feature type="compositionally biased region" description="Low complexity" evidence="1">
    <location>
        <begin position="62"/>
        <end position="77"/>
    </location>
</feature>
<feature type="compositionally biased region" description="Polar residues" evidence="1">
    <location>
        <begin position="258"/>
        <end position="267"/>
    </location>
</feature>
<feature type="compositionally biased region" description="Basic residues" evidence="1">
    <location>
        <begin position="78"/>
        <end position="88"/>
    </location>
</feature>
<feature type="region of interest" description="Disordered" evidence="1">
    <location>
        <begin position="242"/>
        <end position="280"/>
    </location>
</feature>
<feature type="compositionally biased region" description="Low complexity" evidence="1">
    <location>
        <begin position="361"/>
        <end position="371"/>
    </location>
</feature>
<dbReference type="AlphaFoldDB" id="A0A8I2YX94"/>
<dbReference type="OrthoDB" id="3254377at2759"/>
<accession>A0A8I2YX94</accession>
<feature type="compositionally biased region" description="Polar residues" evidence="1">
    <location>
        <begin position="326"/>
        <end position="338"/>
    </location>
</feature>
<sequence length="540" mass="59080">MHSTYYHPNCDLIHRRTHRKRFSASKSSSETVQTLLPEYSSPPSWGNLVGPSLPQKWSPTGRPITQTPQTRQTPIQRATKKKLSSLRKRAPAAASDPFLDTLLERSVYALEMSNVLLRTTMSTQSSISTLLSENESDHVLEVRARNLSTRIRVSNGIQETWMDHLEEISEGVDQLFGDEEGSRSASDSGEGASWIASSNSHLRYSHPTRDVLVAPPPRALTQYVESTSDPQLITLPSTLGLRASGSSHSVHSRESSSALLQETQHPSTGGMLPETQPENTTPAYHLLSNLVKRSGSLTPPSSARWLCSREKGASASPTRTVRIPKTSLSPSSVRTLRSSPDRSRSAIQAQTSRSRSETPRRSSTSPTPLRTMLSDEELSPSSSEASDRPTGYRTVQSLRKILDTHPSSTSVNTLQPQGSEISMCPCFPSYHTSSGSNSRHVNGYGVYIATPYQGTPFDVHPSPVATCTFIIEAEVFGNRVARVMGSTPSSGVSTPKRISFAELPESYSGSQPGTSKLRERKSRKKSNQGRVAIKRKRQAG</sequence>
<name>A0A8I2YX94_9AGAM</name>
<evidence type="ECO:0000313" key="2">
    <source>
        <dbReference type="EMBL" id="KAG6378598.1"/>
    </source>
</evidence>
<reference evidence="2" key="1">
    <citation type="submission" date="2021-03" db="EMBL/GenBank/DDBJ databases">
        <title>Evolutionary innovations through gain and loss of genes in the ectomycorrhizal Boletales.</title>
        <authorList>
            <person name="Wu G."/>
            <person name="Miyauchi S."/>
            <person name="Morin E."/>
            <person name="Yang Z.-L."/>
            <person name="Xu J."/>
            <person name="Martin F.M."/>
        </authorList>
    </citation>
    <scope>NUCLEOTIDE SEQUENCE</scope>
    <source>
        <strain evidence="2">BR01</strain>
    </source>
</reference>
<dbReference type="Proteomes" id="UP000683000">
    <property type="component" value="Unassembled WGS sequence"/>
</dbReference>
<proteinExistence type="predicted"/>
<organism evidence="2 3">
    <name type="scientific">Boletus reticuloceps</name>
    <dbReference type="NCBI Taxonomy" id="495285"/>
    <lineage>
        <taxon>Eukaryota</taxon>
        <taxon>Fungi</taxon>
        <taxon>Dikarya</taxon>
        <taxon>Basidiomycota</taxon>
        <taxon>Agaricomycotina</taxon>
        <taxon>Agaricomycetes</taxon>
        <taxon>Agaricomycetidae</taxon>
        <taxon>Boletales</taxon>
        <taxon>Boletineae</taxon>
        <taxon>Boletaceae</taxon>
        <taxon>Boletoideae</taxon>
        <taxon>Boletus</taxon>
    </lineage>
</organism>
<feature type="region of interest" description="Disordered" evidence="1">
    <location>
        <begin position="294"/>
        <end position="392"/>
    </location>
</feature>